<reference evidence="4" key="1">
    <citation type="submission" date="2025-08" db="UniProtKB">
        <authorList>
            <consortium name="RefSeq"/>
        </authorList>
    </citation>
    <scope>IDENTIFICATION</scope>
</reference>
<dbReference type="FunFam" id="3.10.20.80:FF:000002">
    <property type="entry name" value="Mitochondrial translational initiation factor 3"/>
    <property type="match status" value="1"/>
</dbReference>
<evidence type="ECO:0000259" key="2">
    <source>
        <dbReference type="Pfam" id="PF05198"/>
    </source>
</evidence>
<dbReference type="Gene3D" id="3.10.20.80">
    <property type="entry name" value="Translation initiation factor 3 (IF-3), N-terminal domain"/>
    <property type="match status" value="1"/>
</dbReference>
<accession>A0A8B7B7T1</accession>
<keyword evidence="3" id="KW-1185">Reference proteome</keyword>
<proteinExistence type="predicted"/>
<dbReference type="GO" id="GO:0003743">
    <property type="term" value="F:translation initiation factor activity"/>
    <property type="evidence" value="ECO:0007669"/>
    <property type="project" value="UniProtKB-KW"/>
</dbReference>
<dbReference type="Pfam" id="PF05198">
    <property type="entry name" value="IF3_N"/>
    <property type="match status" value="1"/>
</dbReference>
<dbReference type="GO" id="GO:0070124">
    <property type="term" value="P:mitochondrial translational initiation"/>
    <property type="evidence" value="ECO:0007669"/>
    <property type="project" value="TreeGrafter"/>
</dbReference>
<dbReference type="CTD" id="219402"/>
<dbReference type="PANTHER" id="PTHR10938">
    <property type="entry name" value="TRANSLATION INITIATION FACTOR IF-3"/>
    <property type="match status" value="1"/>
</dbReference>
<sequence length="240" mass="26846">MAAWFLKRLAALRALKTESSCITGRLGKELVQNTALGPSVTTSAPRLPCLIHTRAFSVAEDPQDARKKKKTTETAFTNTGRKISERIIHVIDEKGHDLGDMHRADVIKLMEQRELRLVKRSGSTEHPQYQLMTGLQIHEERMRIRERDKATAKTGRYTAVHSRDKATPGQEALFNQILQTMPGTATFSSKPQAVRGGKAVTCVLRHMSRKEESAYRDAQGARQGDVLNKGQDRPPDALHQ</sequence>
<dbReference type="GO" id="GO:0043022">
    <property type="term" value="F:ribosome binding"/>
    <property type="evidence" value="ECO:0007669"/>
    <property type="project" value="TreeGrafter"/>
</dbReference>
<evidence type="ECO:0000256" key="1">
    <source>
        <dbReference type="SAM" id="MobiDB-lite"/>
    </source>
</evidence>
<feature type="domain" description="Translation initiation factor 3 N-terminal" evidence="2">
    <location>
        <begin position="80"/>
        <end position="146"/>
    </location>
</feature>
<dbReference type="PANTHER" id="PTHR10938:SF0">
    <property type="entry name" value="TRANSLATION INITIATION FACTOR IF-3, MITOCHONDRIAL"/>
    <property type="match status" value="1"/>
</dbReference>
<evidence type="ECO:0000313" key="3">
    <source>
        <dbReference type="Proteomes" id="UP000694850"/>
    </source>
</evidence>
<dbReference type="GO" id="GO:0005739">
    <property type="term" value="C:mitochondrion"/>
    <property type="evidence" value="ECO:0007669"/>
    <property type="project" value="TreeGrafter"/>
</dbReference>
<dbReference type="InterPro" id="IPR001288">
    <property type="entry name" value="Translation_initiation_fac_3"/>
</dbReference>
<feature type="region of interest" description="Disordered" evidence="1">
    <location>
        <begin position="209"/>
        <end position="240"/>
    </location>
</feature>
<dbReference type="Proteomes" id="UP000694850">
    <property type="component" value="Unplaced"/>
</dbReference>
<dbReference type="SUPFAM" id="SSF54364">
    <property type="entry name" value="Translation initiation factor IF3, N-terminal domain"/>
    <property type="match status" value="1"/>
</dbReference>
<dbReference type="OrthoDB" id="21573at2759"/>
<dbReference type="RefSeq" id="XP_007956243.1">
    <property type="nucleotide sequence ID" value="XM_007958052.2"/>
</dbReference>
<evidence type="ECO:0000313" key="4">
    <source>
        <dbReference type="RefSeq" id="XP_007956243.1"/>
    </source>
</evidence>
<keyword evidence="4" id="KW-0396">Initiation factor</keyword>
<gene>
    <name evidence="4" type="primary">MTIF3</name>
</gene>
<dbReference type="InterPro" id="IPR019814">
    <property type="entry name" value="Translation_initiation_fac_3_N"/>
</dbReference>
<organism evidence="3 4">
    <name type="scientific">Orycteropus afer afer</name>
    <dbReference type="NCBI Taxonomy" id="1230840"/>
    <lineage>
        <taxon>Eukaryota</taxon>
        <taxon>Metazoa</taxon>
        <taxon>Chordata</taxon>
        <taxon>Craniata</taxon>
        <taxon>Vertebrata</taxon>
        <taxon>Euteleostomi</taxon>
        <taxon>Mammalia</taxon>
        <taxon>Eutheria</taxon>
        <taxon>Afrotheria</taxon>
        <taxon>Tubulidentata</taxon>
        <taxon>Orycteropodidae</taxon>
        <taxon>Orycteropus</taxon>
    </lineage>
</organism>
<keyword evidence="4" id="KW-0648">Protein biosynthesis</keyword>
<name>A0A8B7B7T1_ORYAF</name>
<dbReference type="GO" id="GO:0032790">
    <property type="term" value="P:ribosome disassembly"/>
    <property type="evidence" value="ECO:0007669"/>
    <property type="project" value="TreeGrafter"/>
</dbReference>
<feature type="compositionally biased region" description="Basic and acidic residues" evidence="1">
    <location>
        <begin position="230"/>
        <end position="240"/>
    </location>
</feature>
<dbReference type="InterPro" id="IPR036787">
    <property type="entry name" value="T_IF-3_N_sf"/>
</dbReference>
<dbReference type="AlphaFoldDB" id="A0A8B7B7T1"/>
<dbReference type="GeneID" id="103212051"/>
<protein>
    <submittedName>
        <fullName evidence="4">Translation initiation factor IF-3, mitochondrial</fullName>
    </submittedName>
</protein>